<evidence type="ECO:0000256" key="2">
    <source>
        <dbReference type="PROSITE-ProRule" id="PRU10007"/>
    </source>
</evidence>
<evidence type="ECO:0000259" key="4">
    <source>
        <dbReference type="Pfam" id="PF00171"/>
    </source>
</evidence>
<dbReference type="PROSITE" id="PS00070">
    <property type="entry name" value="ALDEHYDE_DEHYDR_CYS"/>
    <property type="match status" value="1"/>
</dbReference>
<sequence length="469" mass="48887">MSAWLDRENPARLGELVGRVPVADAPDVAEAVRAADAAQRSWASRPLADRAEALREAAAAFEDEDLAVLLARESGKPVGDCRGELRFSGVFLNWVADRAPEVLADVETDDASGRLLLRRRPFGAVAAITPWNAPVILAMLKVGPALAAGNTVVVKPSPLAPLAVSALLERFPDDVVRVVHGEAGTGAALVGHPLVRKVAFTGGEGAGRAIGALAGRMITPAVLELGGNDPAVFLPDAEFTDAAMDRLVMGCFQTSGQVCMAAKRLYVPAGREEEFRAAFTAAAARVVVLGDPLDEETTVGPVITARAAERIRALIGSGGEPVPLGRVACDLGRGHYVRPTLLTGLDDSSPVVAEEQFGPVVPLLAYTGVEEVLARANAGELGLGASVWSADEDRAFDFARRFEAGFTFVNTHGRTGMALRAPFGGVKRSGHGREYGDEGILEYAQTCSVHAPAAFRAGGGGMAAAAYPG</sequence>
<dbReference type="InterPro" id="IPR016162">
    <property type="entry name" value="Ald_DH_N"/>
</dbReference>
<evidence type="ECO:0000256" key="3">
    <source>
        <dbReference type="RuleBase" id="RU003345"/>
    </source>
</evidence>
<feature type="domain" description="Aldehyde dehydrogenase" evidence="4">
    <location>
        <begin position="6"/>
        <end position="448"/>
    </location>
</feature>
<dbReference type="InterPro" id="IPR016161">
    <property type="entry name" value="Ald_DH/histidinol_DH"/>
</dbReference>
<dbReference type="InterPro" id="IPR016163">
    <property type="entry name" value="Ald_DH_C"/>
</dbReference>
<dbReference type="RefSeq" id="WP_344247023.1">
    <property type="nucleotide sequence ID" value="NZ_BAAAHH010000056.1"/>
</dbReference>
<dbReference type="Gene3D" id="3.40.605.10">
    <property type="entry name" value="Aldehyde Dehydrogenase, Chain A, domain 1"/>
    <property type="match status" value="1"/>
</dbReference>
<keyword evidence="6" id="KW-1185">Reference proteome</keyword>
<proteinExistence type="inferred from homology"/>
<keyword evidence="1 3" id="KW-0560">Oxidoreductase</keyword>
<dbReference type="SUPFAM" id="SSF53720">
    <property type="entry name" value="ALDH-like"/>
    <property type="match status" value="1"/>
</dbReference>
<evidence type="ECO:0000313" key="5">
    <source>
        <dbReference type="EMBL" id="GAA0968352.1"/>
    </source>
</evidence>
<comment type="similarity">
    <text evidence="3">Belongs to the aldehyde dehydrogenase family.</text>
</comment>
<dbReference type="Proteomes" id="UP001500665">
    <property type="component" value="Unassembled WGS sequence"/>
</dbReference>
<gene>
    <name evidence="5" type="ORF">GCM10009550_73570</name>
</gene>
<dbReference type="PANTHER" id="PTHR11699">
    <property type="entry name" value="ALDEHYDE DEHYDROGENASE-RELATED"/>
    <property type="match status" value="1"/>
</dbReference>
<evidence type="ECO:0000313" key="6">
    <source>
        <dbReference type="Proteomes" id="UP001500665"/>
    </source>
</evidence>
<protein>
    <submittedName>
        <fullName evidence="5">Aldehyde dehydrogenase family protein</fullName>
    </submittedName>
</protein>
<reference evidence="5 6" key="1">
    <citation type="journal article" date="2019" name="Int. J. Syst. Evol. Microbiol.">
        <title>The Global Catalogue of Microorganisms (GCM) 10K type strain sequencing project: providing services to taxonomists for standard genome sequencing and annotation.</title>
        <authorList>
            <consortium name="The Broad Institute Genomics Platform"/>
            <consortium name="The Broad Institute Genome Sequencing Center for Infectious Disease"/>
            <person name="Wu L."/>
            <person name="Ma J."/>
        </authorList>
    </citation>
    <scope>NUCLEOTIDE SEQUENCE [LARGE SCALE GENOMIC DNA]</scope>
    <source>
        <strain evidence="5 6">JCM 10696</strain>
    </source>
</reference>
<dbReference type="EMBL" id="BAAAHH010000056">
    <property type="protein sequence ID" value="GAA0968352.1"/>
    <property type="molecule type" value="Genomic_DNA"/>
</dbReference>
<comment type="caution">
    <text evidence="5">The sequence shown here is derived from an EMBL/GenBank/DDBJ whole genome shotgun (WGS) entry which is preliminary data.</text>
</comment>
<dbReference type="Pfam" id="PF00171">
    <property type="entry name" value="Aldedh"/>
    <property type="match status" value="1"/>
</dbReference>
<dbReference type="Gene3D" id="3.40.309.10">
    <property type="entry name" value="Aldehyde Dehydrogenase, Chain A, domain 2"/>
    <property type="match status" value="1"/>
</dbReference>
<organism evidence="5 6">
    <name type="scientific">Actinocorallia libanotica</name>
    <dbReference type="NCBI Taxonomy" id="46162"/>
    <lineage>
        <taxon>Bacteria</taxon>
        <taxon>Bacillati</taxon>
        <taxon>Actinomycetota</taxon>
        <taxon>Actinomycetes</taxon>
        <taxon>Streptosporangiales</taxon>
        <taxon>Thermomonosporaceae</taxon>
        <taxon>Actinocorallia</taxon>
    </lineage>
</organism>
<evidence type="ECO:0000256" key="1">
    <source>
        <dbReference type="ARBA" id="ARBA00023002"/>
    </source>
</evidence>
<dbReference type="InterPro" id="IPR029510">
    <property type="entry name" value="Ald_DH_CS_GLU"/>
</dbReference>
<dbReference type="PROSITE" id="PS00687">
    <property type="entry name" value="ALDEHYDE_DEHYDR_GLU"/>
    <property type="match status" value="1"/>
</dbReference>
<name>A0ABN1RZ53_9ACTN</name>
<dbReference type="InterPro" id="IPR016160">
    <property type="entry name" value="Ald_DH_CS_CYS"/>
</dbReference>
<dbReference type="InterPro" id="IPR015590">
    <property type="entry name" value="Aldehyde_DH_dom"/>
</dbReference>
<accession>A0ABN1RZ53</accession>
<feature type="active site" evidence="2">
    <location>
        <position position="224"/>
    </location>
</feature>